<evidence type="ECO:0000256" key="2">
    <source>
        <dbReference type="ARBA" id="ARBA00023125"/>
    </source>
</evidence>
<proteinExistence type="predicted"/>
<organism evidence="5 6">
    <name type="scientific">Ramlibacter pinisoli</name>
    <dbReference type="NCBI Taxonomy" id="2682844"/>
    <lineage>
        <taxon>Bacteria</taxon>
        <taxon>Pseudomonadati</taxon>
        <taxon>Pseudomonadota</taxon>
        <taxon>Betaproteobacteria</taxon>
        <taxon>Burkholderiales</taxon>
        <taxon>Comamonadaceae</taxon>
        <taxon>Ramlibacter</taxon>
    </lineage>
</organism>
<dbReference type="InterPro" id="IPR028978">
    <property type="entry name" value="Chorismate_lyase_/UTRA_dom_sf"/>
</dbReference>
<dbReference type="InterPro" id="IPR036388">
    <property type="entry name" value="WH-like_DNA-bd_sf"/>
</dbReference>
<dbReference type="InterPro" id="IPR050679">
    <property type="entry name" value="Bact_HTH_transcr_reg"/>
</dbReference>
<dbReference type="AlphaFoldDB" id="A0A6N8J0D6"/>
<dbReference type="CDD" id="cd07377">
    <property type="entry name" value="WHTH_GntR"/>
    <property type="match status" value="1"/>
</dbReference>
<dbReference type="GO" id="GO:0003677">
    <property type="term" value="F:DNA binding"/>
    <property type="evidence" value="ECO:0007669"/>
    <property type="project" value="UniProtKB-KW"/>
</dbReference>
<dbReference type="InterPro" id="IPR036390">
    <property type="entry name" value="WH_DNA-bd_sf"/>
</dbReference>
<dbReference type="SMART" id="SM00345">
    <property type="entry name" value="HTH_GNTR"/>
    <property type="match status" value="1"/>
</dbReference>
<evidence type="ECO:0000259" key="4">
    <source>
        <dbReference type="PROSITE" id="PS50949"/>
    </source>
</evidence>
<dbReference type="PANTHER" id="PTHR44846">
    <property type="entry name" value="MANNOSYL-D-GLYCERATE TRANSPORT/METABOLISM SYSTEM REPRESSOR MNGR-RELATED"/>
    <property type="match status" value="1"/>
</dbReference>
<name>A0A6N8J0D6_9BURK</name>
<dbReference type="Pfam" id="PF00392">
    <property type="entry name" value="GntR"/>
    <property type="match status" value="1"/>
</dbReference>
<dbReference type="Proteomes" id="UP000469385">
    <property type="component" value="Unassembled WGS sequence"/>
</dbReference>
<dbReference type="Pfam" id="PF07702">
    <property type="entry name" value="UTRA"/>
    <property type="match status" value="1"/>
</dbReference>
<gene>
    <name evidence="5" type="ORF">GON04_22695</name>
</gene>
<dbReference type="PANTHER" id="PTHR44846:SF1">
    <property type="entry name" value="MANNOSYL-D-GLYCERATE TRANSPORT_METABOLISM SYSTEM REPRESSOR MNGR-RELATED"/>
    <property type="match status" value="1"/>
</dbReference>
<comment type="caution">
    <text evidence="5">The sequence shown here is derived from an EMBL/GenBank/DDBJ whole genome shotgun (WGS) entry which is preliminary data.</text>
</comment>
<keyword evidence="6" id="KW-1185">Reference proteome</keyword>
<protein>
    <submittedName>
        <fullName evidence="5">GntR family transcriptional regulator</fullName>
    </submittedName>
</protein>
<dbReference type="EMBL" id="WSEL01000009">
    <property type="protein sequence ID" value="MVQ32282.1"/>
    <property type="molecule type" value="Genomic_DNA"/>
</dbReference>
<sequence>MHEGPWWRRDGAAVVQGPMVDLYQSLFCRYIYDEHKGDISRRTLMAVARYQQISEDLTRQISSGALPVGSLLPTEMQLMDGYDASRNTVRMALQQLQARGLISRRRNRGTMVEAVPGGAANFIQSMSFDDLVTLASTARRQIVGSEDVVLDTAAARLLQCQPGSRWFRLSMLRGVAGKARPLGWTDAYVDPHYRQVGDIAADQPDKLLADLIESHFGRRVEGVEQTVSACAVSEQMAQSLGAAKGTPALRVLRHYRDAARALIIVTSSLYPESRYSIVTTLVRSR</sequence>
<dbReference type="PRINTS" id="PR00035">
    <property type="entry name" value="HTHGNTR"/>
</dbReference>
<dbReference type="Gene3D" id="3.40.1410.10">
    <property type="entry name" value="Chorismate lyase-like"/>
    <property type="match status" value="1"/>
</dbReference>
<dbReference type="PROSITE" id="PS50949">
    <property type="entry name" value="HTH_GNTR"/>
    <property type="match status" value="1"/>
</dbReference>
<reference evidence="5 6" key="1">
    <citation type="submission" date="2019-12" db="EMBL/GenBank/DDBJ databases">
        <authorList>
            <person name="Huq M.A."/>
        </authorList>
    </citation>
    <scope>NUCLEOTIDE SEQUENCE [LARGE SCALE GENOMIC DNA]</scope>
    <source>
        <strain evidence="5 6">MAH-25</strain>
    </source>
</reference>
<keyword evidence="3" id="KW-0804">Transcription</keyword>
<dbReference type="GO" id="GO:0003700">
    <property type="term" value="F:DNA-binding transcription factor activity"/>
    <property type="evidence" value="ECO:0007669"/>
    <property type="project" value="InterPro"/>
</dbReference>
<dbReference type="Gene3D" id="1.10.10.10">
    <property type="entry name" value="Winged helix-like DNA-binding domain superfamily/Winged helix DNA-binding domain"/>
    <property type="match status" value="1"/>
</dbReference>
<keyword evidence="1" id="KW-0805">Transcription regulation</keyword>
<evidence type="ECO:0000313" key="6">
    <source>
        <dbReference type="Proteomes" id="UP000469385"/>
    </source>
</evidence>
<keyword evidence="2" id="KW-0238">DNA-binding</keyword>
<dbReference type="SUPFAM" id="SSF46785">
    <property type="entry name" value="Winged helix' DNA-binding domain"/>
    <property type="match status" value="1"/>
</dbReference>
<accession>A0A6N8J0D6</accession>
<evidence type="ECO:0000256" key="3">
    <source>
        <dbReference type="ARBA" id="ARBA00023163"/>
    </source>
</evidence>
<dbReference type="InterPro" id="IPR000524">
    <property type="entry name" value="Tscrpt_reg_HTH_GntR"/>
</dbReference>
<dbReference type="InterPro" id="IPR011663">
    <property type="entry name" value="UTRA"/>
</dbReference>
<dbReference type="SMART" id="SM00866">
    <property type="entry name" value="UTRA"/>
    <property type="match status" value="1"/>
</dbReference>
<dbReference type="GO" id="GO:0045892">
    <property type="term" value="P:negative regulation of DNA-templated transcription"/>
    <property type="evidence" value="ECO:0007669"/>
    <property type="project" value="TreeGrafter"/>
</dbReference>
<dbReference type="SUPFAM" id="SSF64288">
    <property type="entry name" value="Chorismate lyase-like"/>
    <property type="match status" value="1"/>
</dbReference>
<feature type="domain" description="HTH gntR-type" evidence="4">
    <location>
        <begin position="47"/>
        <end position="115"/>
    </location>
</feature>
<evidence type="ECO:0000313" key="5">
    <source>
        <dbReference type="EMBL" id="MVQ32282.1"/>
    </source>
</evidence>
<evidence type="ECO:0000256" key="1">
    <source>
        <dbReference type="ARBA" id="ARBA00023015"/>
    </source>
</evidence>